<dbReference type="InterPro" id="IPR051783">
    <property type="entry name" value="NAD(P)-dependent_oxidoreduct"/>
</dbReference>
<reference evidence="3" key="1">
    <citation type="submission" date="2018-06" db="EMBL/GenBank/DDBJ databases">
        <authorList>
            <person name="Lum Nde A."/>
            <person name="Hugo C."/>
        </authorList>
    </citation>
    <scope>NUCLEOTIDE SEQUENCE [LARGE SCALE GENOMIC DNA]</scope>
    <source>
        <strain evidence="3">1_F178</strain>
    </source>
</reference>
<dbReference type="PANTHER" id="PTHR48079">
    <property type="entry name" value="PROTEIN YEEZ"/>
    <property type="match status" value="1"/>
</dbReference>
<accession>A0A3D9C6K9</accession>
<organism evidence="2 3">
    <name type="scientific">Chryseobacterium pennae</name>
    <dbReference type="NCBI Taxonomy" id="2258962"/>
    <lineage>
        <taxon>Bacteria</taxon>
        <taxon>Pseudomonadati</taxon>
        <taxon>Bacteroidota</taxon>
        <taxon>Flavobacteriia</taxon>
        <taxon>Flavobacteriales</taxon>
        <taxon>Weeksellaceae</taxon>
        <taxon>Chryseobacterium group</taxon>
        <taxon>Chryseobacterium</taxon>
    </lineage>
</organism>
<dbReference type="PANTHER" id="PTHR48079:SF6">
    <property type="entry name" value="NAD(P)-BINDING DOMAIN-CONTAINING PROTEIN-RELATED"/>
    <property type="match status" value="1"/>
</dbReference>
<dbReference type="Proteomes" id="UP000256686">
    <property type="component" value="Unassembled WGS sequence"/>
</dbReference>
<dbReference type="RefSeq" id="WP_115971618.1">
    <property type="nucleotide sequence ID" value="NZ_QNVT01000014.1"/>
</dbReference>
<dbReference type="Gene3D" id="3.40.50.720">
    <property type="entry name" value="NAD(P)-binding Rossmann-like Domain"/>
    <property type="match status" value="1"/>
</dbReference>
<gene>
    <name evidence="2" type="ORF">DRF65_15215</name>
</gene>
<dbReference type="AlphaFoldDB" id="A0A3D9C6K9"/>
<evidence type="ECO:0000313" key="3">
    <source>
        <dbReference type="Proteomes" id="UP000256686"/>
    </source>
</evidence>
<dbReference type="EMBL" id="QNVT01000014">
    <property type="protein sequence ID" value="REC61537.1"/>
    <property type="molecule type" value="Genomic_DNA"/>
</dbReference>
<dbReference type="GO" id="GO:0005737">
    <property type="term" value="C:cytoplasm"/>
    <property type="evidence" value="ECO:0007669"/>
    <property type="project" value="TreeGrafter"/>
</dbReference>
<proteinExistence type="predicted"/>
<dbReference type="SUPFAM" id="SSF51735">
    <property type="entry name" value="NAD(P)-binding Rossmann-fold domains"/>
    <property type="match status" value="1"/>
</dbReference>
<name>A0A3D9C6K9_9FLAO</name>
<evidence type="ECO:0000313" key="2">
    <source>
        <dbReference type="EMBL" id="REC61537.1"/>
    </source>
</evidence>
<keyword evidence="3" id="KW-1185">Reference proteome</keyword>
<dbReference type="InterPro" id="IPR036291">
    <property type="entry name" value="NAD(P)-bd_dom_sf"/>
</dbReference>
<protein>
    <submittedName>
        <fullName evidence="2">Dihydroflavonol 4-reductase</fullName>
    </submittedName>
</protein>
<evidence type="ECO:0000259" key="1">
    <source>
        <dbReference type="Pfam" id="PF01370"/>
    </source>
</evidence>
<dbReference type="Pfam" id="PF01370">
    <property type="entry name" value="Epimerase"/>
    <property type="match status" value="1"/>
</dbReference>
<sequence length="324" mass="37033">MKKVFVTGATGLLGTNVIIKLLQNGYSVIALVRQKSKYLGEKTENLKLVEGELSSDLSSFFKDVDCIIHIAAETNQNLIRYENYKKINYDITINLFSQAETCGVQRFLFVSSANTIGYGSKEKPGSEDENQKYPFTDSFYAQSKLNAENYLLENRRNTEVVILNPAFMIGAYDVKPSSGKLIFWAWKKKMIFYPKGGKNFVHAEDAADGVILAIEKGKDKERYLLANENLSYKDFFRKINRITEQKPIMIPIPNIILSILGWIGDRLRMFNVSTALSTYNMKALQIKNYYSNQKSVKDLEIQYQPIDKAIEDAVDYFKSKEMKS</sequence>
<dbReference type="GO" id="GO:0004029">
    <property type="term" value="F:aldehyde dehydrogenase (NAD+) activity"/>
    <property type="evidence" value="ECO:0007669"/>
    <property type="project" value="TreeGrafter"/>
</dbReference>
<comment type="caution">
    <text evidence="2">The sequence shown here is derived from an EMBL/GenBank/DDBJ whole genome shotgun (WGS) entry which is preliminary data.</text>
</comment>
<feature type="domain" description="NAD-dependent epimerase/dehydratase" evidence="1">
    <location>
        <begin position="4"/>
        <end position="224"/>
    </location>
</feature>
<dbReference type="InterPro" id="IPR001509">
    <property type="entry name" value="Epimerase_deHydtase"/>
</dbReference>